<sequence length="225" mass="24126">MNVEKLTRKMSRAIFSLNKYRLYLKRLSVVASQQASIVAAFGGRDPLFLHMGAFEGLQGYQPFAPCAALSSFSPHGLLGRTSAATFRVPELAPAMTVQSATNSGIISRCAGDANNFQLPGLQEDQQAHLGQGSATSLGLPQLQQKWIQQENNDMSVVFSGSALANTLSGELQRLMSSSLPCHHRNWWNKVFALVNMPVCPSGSLTASSSNNKDGGASYCSSVARS</sequence>
<name>A0A1D6LJ18_MAIZE</name>
<proteinExistence type="predicted"/>
<protein>
    <submittedName>
        <fullName evidence="1">Uncharacterized protein</fullName>
    </submittedName>
</protein>
<reference evidence="1" key="1">
    <citation type="submission" date="2015-12" db="EMBL/GenBank/DDBJ databases">
        <title>Update maize B73 reference genome by single molecule sequencing technologies.</title>
        <authorList>
            <consortium name="Maize Genome Sequencing Project"/>
            <person name="Ware D."/>
        </authorList>
    </citation>
    <scope>NUCLEOTIDE SEQUENCE</scope>
    <source>
        <tissue evidence="1">Seedling</tissue>
    </source>
</reference>
<organism evidence="1">
    <name type="scientific">Zea mays</name>
    <name type="common">Maize</name>
    <dbReference type="NCBI Taxonomy" id="4577"/>
    <lineage>
        <taxon>Eukaryota</taxon>
        <taxon>Viridiplantae</taxon>
        <taxon>Streptophyta</taxon>
        <taxon>Embryophyta</taxon>
        <taxon>Tracheophyta</taxon>
        <taxon>Spermatophyta</taxon>
        <taxon>Magnoliopsida</taxon>
        <taxon>Liliopsida</taxon>
        <taxon>Poales</taxon>
        <taxon>Poaceae</taxon>
        <taxon>PACMAD clade</taxon>
        <taxon>Panicoideae</taxon>
        <taxon>Andropogonodae</taxon>
        <taxon>Andropogoneae</taxon>
        <taxon>Tripsacinae</taxon>
        <taxon>Zea</taxon>
    </lineage>
</organism>
<accession>A0A1D6LJ18</accession>
<dbReference type="EMBL" id="CM000782">
    <property type="protein sequence ID" value="AQK79773.1"/>
    <property type="molecule type" value="Genomic_DNA"/>
</dbReference>
<evidence type="ECO:0000313" key="1">
    <source>
        <dbReference type="EMBL" id="AQK79773.1"/>
    </source>
</evidence>
<dbReference type="AlphaFoldDB" id="A0A1D6LJ18"/>
<gene>
    <name evidence="1" type="ORF">ZEAMMB73_Zm00001d035845</name>
</gene>
<dbReference type="OMA" id="KWIQQEN"/>
<dbReference type="InParanoid" id="A0A1D6LJ18"/>
<dbReference type="ExpressionAtlas" id="A0A1D6LJ18">
    <property type="expression patterns" value="baseline and differential"/>
</dbReference>